<protein>
    <submittedName>
        <fullName evidence="1">Uncharacterized protein</fullName>
    </submittedName>
</protein>
<proteinExistence type="predicted"/>
<accession>A0ACC2C6H5</accession>
<comment type="caution">
    <text evidence="1">The sequence shown here is derived from an EMBL/GenBank/DDBJ whole genome shotgun (WGS) entry which is preliminary data.</text>
</comment>
<gene>
    <name evidence="1" type="ORF">O6H91_11G013400</name>
</gene>
<keyword evidence="2" id="KW-1185">Reference proteome</keyword>
<dbReference type="Proteomes" id="UP001162992">
    <property type="component" value="Chromosome 11"/>
</dbReference>
<organism evidence="1 2">
    <name type="scientific">Diphasiastrum complanatum</name>
    <name type="common">Issler's clubmoss</name>
    <name type="synonym">Lycopodium complanatum</name>
    <dbReference type="NCBI Taxonomy" id="34168"/>
    <lineage>
        <taxon>Eukaryota</taxon>
        <taxon>Viridiplantae</taxon>
        <taxon>Streptophyta</taxon>
        <taxon>Embryophyta</taxon>
        <taxon>Tracheophyta</taxon>
        <taxon>Lycopodiopsida</taxon>
        <taxon>Lycopodiales</taxon>
        <taxon>Lycopodiaceae</taxon>
        <taxon>Lycopodioideae</taxon>
        <taxon>Diphasiastrum</taxon>
    </lineage>
</organism>
<sequence length="99" mass="11046">MVCDSHRLELRLFSILVVVMVMVYLSAMSEGRPHRAANAVVTQMFETNAPIKSKSLEFEYSSLDECIADDSNHCSPPIDNSVETSKRLVPTGPNPLHNR</sequence>
<name>A0ACC2C6H5_DIPCM</name>
<dbReference type="EMBL" id="CM055102">
    <property type="protein sequence ID" value="KAJ7537606.1"/>
    <property type="molecule type" value="Genomic_DNA"/>
</dbReference>
<evidence type="ECO:0000313" key="2">
    <source>
        <dbReference type="Proteomes" id="UP001162992"/>
    </source>
</evidence>
<reference evidence="2" key="1">
    <citation type="journal article" date="2024" name="Proc. Natl. Acad. Sci. U.S.A.">
        <title>Extraordinary preservation of gene collinearity over three hundred million years revealed in homosporous lycophytes.</title>
        <authorList>
            <person name="Li C."/>
            <person name="Wickell D."/>
            <person name="Kuo L.Y."/>
            <person name="Chen X."/>
            <person name="Nie B."/>
            <person name="Liao X."/>
            <person name="Peng D."/>
            <person name="Ji J."/>
            <person name="Jenkins J."/>
            <person name="Williams M."/>
            <person name="Shu S."/>
            <person name="Plott C."/>
            <person name="Barry K."/>
            <person name="Rajasekar S."/>
            <person name="Grimwood J."/>
            <person name="Han X."/>
            <person name="Sun S."/>
            <person name="Hou Z."/>
            <person name="He W."/>
            <person name="Dai G."/>
            <person name="Sun C."/>
            <person name="Schmutz J."/>
            <person name="Leebens-Mack J.H."/>
            <person name="Li F.W."/>
            <person name="Wang L."/>
        </authorList>
    </citation>
    <scope>NUCLEOTIDE SEQUENCE [LARGE SCALE GENOMIC DNA]</scope>
    <source>
        <strain evidence="2">cv. PW_Plant_1</strain>
    </source>
</reference>
<evidence type="ECO:0000313" key="1">
    <source>
        <dbReference type="EMBL" id="KAJ7537606.1"/>
    </source>
</evidence>